<organism evidence="2 3">
    <name type="scientific">Prauserella flavalba</name>
    <dbReference type="NCBI Taxonomy" id="1477506"/>
    <lineage>
        <taxon>Bacteria</taxon>
        <taxon>Bacillati</taxon>
        <taxon>Actinomycetota</taxon>
        <taxon>Actinomycetes</taxon>
        <taxon>Pseudonocardiales</taxon>
        <taxon>Pseudonocardiaceae</taxon>
        <taxon>Prauserella</taxon>
    </lineage>
</organism>
<evidence type="ECO:0000313" key="2">
    <source>
        <dbReference type="EMBL" id="PXY37415.1"/>
    </source>
</evidence>
<sequence>MLAGLAELPVQDGVYVETMRARARKVCEAWPLGDRERAVGFLLHEAYPFTATGLPARTRDELPSPYCPAAGGLLYAVAMLAAGWDGAPEGDAPRFPDDGSWEGLSPAL</sequence>
<protein>
    <submittedName>
        <fullName evidence="2">Uncharacterized protein</fullName>
    </submittedName>
</protein>
<evidence type="ECO:0000313" key="3">
    <source>
        <dbReference type="Proteomes" id="UP000247892"/>
    </source>
</evidence>
<accession>A0A318LV93</accession>
<name>A0A318LV93_9PSEU</name>
<dbReference type="AlphaFoldDB" id="A0A318LV93"/>
<reference evidence="2 3" key="1">
    <citation type="submission" date="2016-07" db="EMBL/GenBank/DDBJ databases">
        <title>Draft genome sequence of Prauserella sp. YIM 121212, isolated from alkaline soil.</title>
        <authorList>
            <person name="Ruckert C."/>
            <person name="Albersmeier A."/>
            <person name="Jiang C.-L."/>
            <person name="Jiang Y."/>
            <person name="Kalinowski J."/>
            <person name="Schneider O."/>
            <person name="Winkler A."/>
            <person name="Zotchev S.B."/>
        </authorList>
    </citation>
    <scope>NUCLEOTIDE SEQUENCE [LARGE SCALE GENOMIC DNA]</scope>
    <source>
        <strain evidence="2 3">YIM 121212</strain>
    </source>
</reference>
<proteinExistence type="predicted"/>
<dbReference type="Proteomes" id="UP000247892">
    <property type="component" value="Unassembled WGS sequence"/>
</dbReference>
<comment type="caution">
    <text evidence="2">The sequence shown here is derived from an EMBL/GenBank/DDBJ whole genome shotgun (WGS) entry which is preliminary data.</text>
</comment>
<evidence type="ECO:0000256" key="1">
    <source>
        <dbReference type="SAM" id="MobiDB-lite"/>
    </source>
</evidence>
<gene>
    <name evidence="2" type="ORF">BA062_06740</name>
</gene>
<dbReference type="RefSeq" id="WP_110335213.1">
    <property type="nucleotide sequence ID" value="NZ_MASU01000003.1"/>
</dbReference>
<dbReference type="OrthoDB" id="127395at2"/>
<dbReference type="EMBL" id="MASU01000003">
    <property type="protein sequence ID" value="PXY37415.1"/>
    <property type="molecule type" value="Genomic_DNA"/>
</dbReference>
<keyword evidence="3" id="KW-1185">Reference proteome</keyword>
<feature type="region of interest" description="Disordered" evidence="1">
    <location>
        <begin position="88"/>
        <end position="108"/>
    </location>
</feature>